<keyword evidence="2" id="KW-0732">Signal</keyword>
<dbReference type="Proteomes" id="UP000256485">
    <property type="component" value="Unassembled WGS sequence"/>
</dbReference>
<dbReference type="CDD" id="cd08500">
    <property type="entry name" value="PBP2_NikA_DppA_OppA_like_4"/>
    <property type="match status" value="1"/>
</dbReference>
<proteinExistence type="predicted"/>
<feature type="region of interest" description="Disordered" evidence="1">
    <location>
        <begin position="29"/>
        <end position="67"/>
    </location>
</feature>
<dbReference type="Gene3D" id="3.40.190.10">
    <property type="entry name" value="Periplasmic binding protein-like II"/>
    <property type="match status" value="1"/>
</dbReference>
<dbReference type="PANTHER" id="PTHR30290:SF62">
    <property type="entry name" value="OLIGOPEPTIDE ABC TRANSPORTER, PERIPLASMIC OLIGOPEPTIDE-BINDING PROTEIN"/>
    <property type="match status" value="1"/>
</dbReference>
<evidence type="ECO:0000259" key="3">
    <source>
        <dbReference type="Pfam" id="PF00496"/>
    </source>
</evidence>
<accession>A0A3D9V6H1</accession>
<dbReference type="SUPFAM" id="SSF53850">
    <property type="entry name" value="Periplasmic binding protein-like II"/>
    <property type="match status" value="1"/>
</dbReference>
<protein>
    <submittedName>
        <fullName evidence="4">Peptide/nickel transport system substrate-binding protein</fullName>
    </submittedName>
</protein>
<dbReference type="GO" id="GO:1904680">
    <property type="term" value="F:peptide transmembrane transporter activity"/>
    <property type="evidence" value="ECO:0007669"/>
    <property type="project" value="TreeGrafter"/>
</dbReference>
<feature type="chain" id="PRO_5017610396" evidence="2">
    <location>
        <begin position="27"/>
        <end position="715"/>
    </location>
</feature>
<reference evidence="4 5" key="1">
    <citation type="submission" date="2018-08" db="EMBL/GenBank/DDBJ databases">
        <title>Sequencing the genomes of 1000 actinobacteria strains.</title>
        <authorList>
            <person name="Klenk H.-P."/>
        </authorList>
    </citation>
    <scope>NUCLEOTIDE SEQUENCE [LARGE SCALE GENOMIC DNA]</scope>
    <source>
        <strain evidence="4 5">DSM 22891</strain>
    </source>
</reference>
<feature type="region of interest" description="Disordered" evidence="1">
    <location>
        <begin position="595"/>
        <end position="615"/>
    </location>
</feature>
<organism evidence="4 5">
    <name type="scientific">Thermasporomyces composti</name>
    <dbReference type="NCBI Taxonomy" id="696763"/>
    <lineage>
        <taxon>Bacteria</taxon>
        <taxon>Bacillati</taxon>
        <taxon>Actinomycetota</taxon>
        <taxon>Actinomycetes</taxon>
        <taxon>Propionibacteriales</taxon>
        <taxon>Nocardioidaceae</taxon>
        <taxon>Thermasporomyces</taxon>
    </lineage>
</organism>
<gene>
    <name evidence="4" type="ORF">DFJ64_2816</name>
</gene>
<evidence type="ECO:0000256" key="1">
    <source>
        <dbReference type="SAM" id="MobiDB-lite"/>
    </source>
</evidence>
<feature type="domain" description="Solute-binding protein family 5" evidence="3">
    <location>
        <begin position="141"/>
        <end position="559"/>
    </location>
</feature>
<dbReference type="OrthoDB" id="3795999at2"/>
<evidence type="ECO:0000313" key="5">
    <source>
        <dbReference type="Proteomes" id="UP000256485"/>
    </source>
</evidence>
<dbReference type="PROSITE" id="PS51318">
    <property type="entry name" value="TAT"/>
    <property type="match status" value="1"/>
</dbReference>
<feature type="signal peptide" evidence="2">
    <location>
        <begin position="1"/>
        <end position="26"/>
    </location>
</feature>
<sequence>MDTQNGLTRRALLHLSAMAAASVTLAACSAGSSGTSNSSRGGGDDTSSASSKLKGSKTEPLPVPKEFKEAPELAKLVKEGKLPPVHERLPENPYVVPHNWLTPGKYGGSIMTITGASNSTTHAEFMYGHSLLRWLNDGQTIGPGLVESWESNEDATEWVLHFRKGLKWSDGHPWSTEDILFWWEDMVLNEEHSEMPPDEARSGKGTLMTMKAIDEVTLSLSFDAPAPLTADRLAMWVKRGNGPSWMEPKHYLKQFHPKYNPNVPKDWATDKGEFDHKRAWIRNPECPVMTGWKCKSYNEGRRVVFERNPYYWCVSPDGAQLPYIDTISFNVVENPEVQRLHALEGKINFLYAGFTTIFLQDVSALKRAEQKTKLRVFLWDAGDGSGSLVFFNQDYHEPKMRELIRNPKFRQALSHAYNRAEVQKAVYYNTGELTTGTMSPKAIEFHVNDEGKRMYQAWRDSYLKYDPELAKKMLDEIGVVDTDGDGWREMPDGSKLKVRLDYHADSAQEHVSKNELLARDWRAIGIDTQLNPVPPDGYGDQWRFGKLMTNTNWETGDGPNCLVYPQWLVPIESSRWAPLQGEFYNVRGTPEEKKELDVDPYKRTPPRMEPEPGGPIEKLWELYDQSKVEPDEMKRHRLVWEMIKVHIEYGPYLLGVCANTPYIVLVHEDMRNVPTRENLALGGFAAPWIHPTPAVYDPETWYWANPEEHGDPGLT</sequence>
<feature type="compositionally biased region" description="Low complexity" evidence="1">
    <location>
        <begin position="29"/>
        <end position="51"/>
    </location>
</feature>
<dbReference type="AlphaFoldDB" id="A0A3D9V6H1"/>
<comment type="caution">
    <text evidence="4">The sequence shown here is derived from an EMBL/GenBank/DDBJ whole genome shotgun (WGS) entry which is preliminary data.</text>
</comment>
<dbReference type="InterPro" id="IPR000914">
    <property type="entry name" value="SBP_5_dom"/>
</dbReference>
<feature type="compositionally biased region" description="Basic and acidic residues" evidence="1">
    <location>
        <begin position="595"/>
        <end position="610"/>
    </location>
</feature>
<keyword evidence="5" id="KW-1185">Reference proteome</keyword>
<dbReference type="PANTHER" id="PTHR30290">
    <property type="entry name" value="PERIPLASMIC BINDING COMPONENT OF ABC TRANSPORTER"/>
    <property type="match status" value="1"/>
</dbReference>
<name>A0A3D9V6H1_THECX</name>
<dbReference type="Gene3D" id="3.10.105.10">
    <property type="entry name" value="Dipeptide-binding Protein, Domain 3"/>
    <property type="match status" value="1"/>
</dbReference>
<dbReference type="InterPro" id="IPR039424">
    <property type="entry name" value="SBP_5"/>
</dbReference>
<evidence type="ECO:0000256" key="2">
    <source>
        <dbReference type="SAM" id="SignalP"/>
    </source>
</evidence>
<dbReference type="EMBL" id="QTUC01000001">
    <property type="protein sequence ID" value="REF37372.1"/>
    <property type="molecule type" value="Genomic_DNA"/>
</dbReference>
<dbReference type="Pfam" id="PF00496">
    <property type="entry name" value="SBP_bac_5"/>
    <property type="match status" value="1"/>
</dbReference>
<dbReference type="InterPro" id="IPR006311">
    <property type="entry name" value="TAT_signal"/>
</dbReference>
<evidence type="ECO:0000313" key="4">
    <source>
        <dbReference type="EMBL" id="REF37372.1"/>
    </source>
</evidence>
<dbReference type="GO" id="GO:0015833">
    <property type="term" value="P:peptide transport"/>
    <property type="evidence" value="ECO:0007669"/>
    <property type="project" value="TreeGrafter"/>
</dbReference>